<comment type="caution">
    <text evidence="7">The sequence shown here is derived from an EMBL/GenBank/DDBJ whole genome shotgun (WGS) entry which is preliminary data.</text>
</comment>
<feature type="domain" description="F5/8 type C" evidence="6">
    <location>
        <begin position="1056"/>
        <end position="1196"/>
    </location>
</feature>
<dbReference type="InterPro" id="IPR011013">
    <property type="entry name" value="Gal_mutarotase_sf_dom"/>
</dbReference>
<dbReference type="Proteomes" id="UP000284243">
    <property type="component" value="Unassembled WGS sequence"/>
</dbReference>
<dbReference type="GO" id="GO:0006013">
    <property type="term" value="P:mannose metabolic process"/>
    <property type="evidence" value="ECO:0007669"/>
    <property type="project" value="InterPro"/>
</dbReference>
<dbReference type="InterPro" id="IPR000421">
    <property type="entry name" value="FA58C"/>
</dbReference>
<evidence type="ECO:0000259" key="6">
    <source>
        <dbReference type="PROSITE" id="PS50022"/>
    </source>
</evidence>
<dbReference type="InterPro" id="IPR027291">
    <property type="entry name" value="Glyco_hydro_38_N_sf"/>
</dbReference>
<protein>
    <submittedName>
        <fullName evidence="7">Alpha-mannosidase</fullName>
    </submittedName>
</protein>
<feature type="chain" id="PRO_5019479528" evidence="5">
    <location>
        <begin position="20"/>
        <end position="1196"/>
    </location>
</feature>
<evidence type="ECO:0000313" key="7">
    <source>
        <dbReference type="EMBL" id="RGU58201.1"/>
    </source>
</evidence>
<dbReference type="Gene3D" id="2.60.40.1180">
    <property type="entry name" value="Golgi alpha-mannosidase II"/>
    <property type="match status" value="1"/>
</dbReference>
<dbReference type="CDD" id="cd10789">
    <property type="entry name" value="GH38N_AMII_ER_cytosolic"/>
    <property type="match status" value="1"/>
</dbReference>
<accession>A0A412TXQ1</accession>
<dbReference type="Pfam" id="PF17677">
    <property type="entry name" value="Glyco_hydro38C2"/>
    <property type="match status" value="1"/>
</dbReference>
<evidence type="ECO:0000256" key="4">
    <source>
        <dbReference type="ARBA" id="ARBA00023295"/>
    </source>
</evidence>
<dbReference type="PANTHER" id="PTHR46017">
    <property type="entry name" value="ALPHA-MANNOSIDASE 2C1"/>
    <property type="match status" value="1"/>
</dbReference>
<dbReference type="GO" id="GO:0046872">
    <property type="term" value="F:metal ion binding"/>
    <property type="evidence" value="ECO:0007669"/>
    <property type="project" value="UniProtKB-KW"/>
</dbReference>
<dbReference type="Pfam" id="PF07748">
    <property type="entry name" value="Glyco_hydro_38C"/>
    <property type="match status" value="1"/>
</dbReference>
<dbReference type="Gene3D" id="2.70.98.30">
    <property type="entry name" value="Golgi alpha-mannosidase II, domain 4"/>
    <property type="match status" value="1"/>
</dbReference>
<dbReference type="InterPro" id="IPR000602">
    <property type="entry name" value="Glyco_hydro_38_N"/>
</dbReference>
<evidence type="ECO:0000256" key="2">
    <source>
        <dbReference type="ARBA" id="ARBA00022723"/>
    </source>
</evidence>
<keyword evidence="5" id="KW-0732">Signal</keyword>
<keyword evidence="4" id="KW-0326">Glycosidase</keyword>
<dbReference type="EMBL" id="QRYC01000003">
    <property type="protein sequence ID" value="RGU58201.1"/>
    <property type="molecule type" value="Genomic_DNA"/>
</dbReference>
<dbReference type="SUPFAM" id="SSF49785">
    <property type="entry name" value="Galactose-binding domain-like"/>
    <property type="match status" value="1"/>
</dbReference>
<dbReference type="Gene3D" id="2.60.120.260">
    <property type="entry name" value="Galactose-binding domain-like"/>
    <property type="match status" value="1"/>
</dbReference>
<dbReference type="GO" id="GO:0009313">
    <property type="term" value="P:oligosaccharide catabolic process"/>
    <property type="evidence" value="ECO:0007669"/>
    <property type="project" value="TreeGrafter"/>
</dbReference>
<dbReference type="InterPro" id="IPR013780">
    <property type="entry name" value="Glyco_hydro_b"/>
</dbReference>
<dbReference type="InterPro" id="IPR028995">
    <property type="entry name" value="Glyco_hydro_57/38_cen_sf"/>
</dbReference>
<sequence>MKYLFVVLLAVLCCLPGKAQQKKYKAYFVADAHLDTQWNWDLQTTISEYVLNTLEQNLFLLQRFPNYVFNFEGGIKYAWMKEYYPEKYELMKEYIRQGRWHIAGSSWEANDVIVPSPESFLRNVLLGQTFYEDEFGVQSRDIFLPDCFGFSWTLPSLAAHCGLIGFSTQKFQWRYNNFHDYGKYPFPIGLWQGVDSARIMLVGNGYSYSAEWGDDLSRSDYIRGLAQQSPTNATYHYYGTGDIGGAPTYASVKAVEESRKSDGDIEVISASSDQLYKDYLPFEDHPELPVYDGELLMDVHGTGCYTSQAAMKFYNRQNEKLGDAAERAAVVANWMGDTYPALALTEAWKRFIFHQFHDDLTGTSIPRAYEFSWNDELLSLKQFSSVLTTAAGNVADLLDTRTKGIPVVIFNPVAQPVADVVEVELPFTKAPQGVTVFDPQGKEVPAQLVGYRDGKAKVLISADLPALAYGVYEVRGNGKKRMGNWPVNTRAIENSIYKVTLDNNGDITSIWDKRVQKELVKEGKVIRLALFSSNPSYEWPAWEIRKEVIDQVPQSITGEVKISVVENGALRSALCVEKRHGESVFKQYIRLNEGAQKDRIDFYNEIDWHTPHALLKAEFPLNVTNELATYDMGLGSVQRGNNRNNAYEVYAQYWADLTDRKGDYGVSVLNDCKYGWDKPDDHTLRLTLLHAPETKVVFAYQNRQDMGYHTFTYSLLGHRGGFREAGTVLKAEILNQRMKAFSVDRHAGTLGKEFTFLEVNNPDVLVKALKKAEKSDEYIIRVFETDGRKEQQVEIGFAGRIIGAEEVNGVEKTIGKAVVKDNKLCFSIRPYSLKTFKVKLQPADRRVLAVAQQEIPLEYDLKCFSWNEFRKYHNFDGAGHTYAAELLPDTIACGDIEFTLGPKEAKNGMRCDGQTVRLPEGCNRLYLLAASTFGDNRAVFRIGEQDCELTVPYYSGFAGQWGHTGHTEGFLREAEIAYIGTHRHTWKGNKDLPYEFTYMYKFGLDIPKGATTLVLPKNKRIVIFAATAATEKYFEAKPVSELFGTAVKENPDHSVVFTTENLLRKGKVVGKSGQANDNEKPENMFDGREDTKWCDMNYAPHYVAVDLGETKEIHGWRVVSAEREAGRPFITRDYCLQGTNDLTAEWETIDGVDYNPENETVRDLASPVKYRYVRLYITYPVRDGGHGARIYEWEVY</sequence>
<dbReference type="AlphaFoldDB" id="A0A412TXQ1"/>
<dbReference type="Pfam" id="PF00754">
    <property type="entry name" value="F5_F8_type_C"/>
    <property type="match status" value="1"/>
</dbReference>
<gene>
    <name evidence="7" type="ORF">DWW57_03880</name>
</gene>
<evidence type="ECO:0000256" key="5">
    <source>
        <dbReference type="SAM" id="SignalP"/>
    </source>
</evidence>
<dbReference type="PANTHER" id="PTHR46017:SF1">
    <property type="entry name" value="ALPHA-MANNOSIDASE 2C1"/>
    <property type="match status" value="1"/>
</dbReference>
<evidence type="ECO:0000256" key="1">
    <source>
        <dbReference type="ARBA" id="ARBA00009792"/>
    </source>
</evidence>
<evidence type="ECO:0000256" key="3">
    <source>
        <dbReference type="ARBA" id="ARBA00022801"/>
    </source>
</evidence>
<dbReference type="InterPro" id="IPR015341">
    <property type="entry name" value="Glyco_hydro_38_cen"/>
</dbReference>
<reference evidence="7 8" key="1">
    <citation type="submission" date="2018-08" db="EMBL/GenBank/DDBJ databases">
        <title>A genome reference for cultivated species of the human gut microbiota.</title>
        <authorList>
            <person name="Zou Y."/>
            <person name="Xue W."/>
            <person name="Luo G."/>
        </authorList>
    </citation>
    <scope>NUCLEOTIDE SEQUENCE [LARGE SCALE GENOMIC DNA]</scope>
    <source>
        <strain evidence="7 8">AF16-14</strain>
    </source>
</reference>
<dbReference type="SMART" id="SM00872">
    <property type="entry name" value="Alpha-mann_mid"/>
    <property type="match status" value="1"/>
</dbReference>
<dbReference type="Gene3D" id="1.20.1270.50">
    <property type="entry name" value="Glycoside hydrolase family 38, central domain"/>
    <property type="match status" value="1"/>
</dbReference>
<keyword evidence="2" id="KW-0479">Metal-binding</keyword>
<dbReference type="InterPro" id="IPR011682">
    <property type="entry name" value="Glyco_hydro_38_C"/>
</dbReference>
<feature type="signal peptide" evidence="5">
    <location>
        <begin position="1"/>
        <end position="19"/>
    </location>
</feature>
<dbReference type="InterPro" id="IPR037094">
    <property type="entry name" value="Glyco_hydro_38_cen_sf"/>
</dbReference>
<dbReference type="InterPro" id="IPR008979">
    <property type="entry name" value="Galactose-bd-like_sf"/>
</dbReference>
<dbReference type="SUPFAM" id="SSF88713">
    <property type="entry name" value="Glycoside hydrolase/deacetylase"/>
    <property type="match status" value="1"/>
</dbReference>
<dbReference type="RefSeq" id="WP_087394315.1">
    <property type="nucleotide sequence ID" value="NZ_CABJFF010000003.1"/>
</dbReference>
<name>A0A412TXQ1_9BACT</name>
<dbReference type="SUPFAM" id="SSF74650">
    <property type="entry name" value="Galactose mutarotase-like"/>
    <property type="match status" value="1"/>
</dbReference>
<dbReference type="SUPFAM" id="SSF88688">
    <property type="entry name" value="Families 57/38 glycoside transferase middle domain"/>
    <property type="match status" value="1"/>
</dbReference>
<proteinExistence type="inferred from homology"/>
<dbReference type="GO" id="GO:0004559">
    <property type="term" value="F:alpha-mannosidase activity"/>
    <property type="evidence" value="ECO:0007669"/>
    <property type="project" value="InterPro"/>
</dbReference>
<keyword evidence="3" id="KW-0378">Hydrolase</keyword>
<organism evidence="7 8">
    <name type="scientific">Odoribacter splanchnicus</name>
    <dbReference type="NCBI Taxonomy" id="28118"/>
    <lineage>
        <taxon>Bacteria</taxon>
        <taxon>Pseudomonadati</taxon>
        <taxon>Bacteroidota</taxon>
        <taxon>Bacteroidia</taxon>
        <taxon>Bacteroidales</taxon>
        <taxon>Odoribacteraceae</taxon>
        <taxon>Odoribacter</taxon>
    </lineage>
</organism>
<evidence type="ECO:0000313" key="8">
    <source>
        <dbReference type="Proteomes" id="UP000284243"/>
    </source>
</evidence>
<dbReference type="Pfam" id="PF09261">
    <property type="entry name" value="Alpha-mann_mid"/>
    <property type="match status" value="1"/>
</dbReference>
<dbReference type="Gene3D" id="3.20.110.10">
    <property type="entry name" value="Glycoside hydrolase 38, N terminal domain"/>
    <property type="match status" value="1"/>
</dbReference>
<dbReference type="GO" id="GO:0030246">
    <property type="term" value="F:carbohydrate binding"/>
    <property type="evidence" value="ECO:0007669"/>
    <property type="project" value="InterPro"/>
</dbReference>
<comment type="similarity">
    <text evidence="1">Belongs to the glycosyl hydrolase 38 family.</text>
</comment>
<dbReference type="InterPro" id="IPR011330">
    <property type="entry name" value="Glyco_hydro/deAcase_b/a-brl"/>
</dbReference>
<dbReference type="InterPro" id="IPR041147">
    <property type="entry name" value="GH38_C"/>
</dbReference>
<dbReference type="Pfam" id="PF01074">
    <property type="entry name" value="Glyco_hydro_38N"/>
    <property type="match status" value="1"/>
</dbReference>
<dbReference type="Gene3D" id="2.60.40.2220">
    <property type="match status" value="1"/>
</dbReference>
<dbReference type="PROSITE" id="PS50022">
    <property type="entry name" value="FA58C_3"/>
    <property type="match status" value="1"/>
</dbReference>